<keyword evidence="3 5" id="KW-1133">Transmembrane helix</keyword>
<accession>A0ABT5JIC0</accession>
<dbReference type="Pfam" id="PF13564">
    <property type="entry name" value="DoxX_2"/>
    <property type="match status" value="1"/>
</dbReference>
<feature type="transmembrane region" description="Helical" evidence="5">
    <location>
        <begin position="32"/>
        <end position="51"/>
    </location>
</feature>
<protein>
    <submittedName>
        <fullName evidence="6">DoxX family protein</fullName>
    </submittedName>
</protein>
<evidence type="ECO:0000256" key="3">
    <source>
        <dbReference type="ARBA" id="ARBA00022989"/>
    </source>
</evidence>
<comment type="subcellular location">
    <subcellularLocation>
        <location evidence="1">Membrane</location>
        <topology evidence="1">Multi-pass membrane protein</topology>
    </subcellularLocation>
</comment>
<evidence type="ECO:0000256" key="2">
    <source>
        <dbReference type="ARBA" id="ARBA00022692"/>
    </source>
</evidence>
<name>A0ABT5JIC0_RHOTP</name>
<dbReference type="RefSeq" id="WP_272780173.1">
    <property type="nucleotide sequence ID" value="NZ_JAQQLI010000068.1"/>
</dbReference>
<dbReference type="InterPro" id="IPR032808">
    <property type="entry name" value="DoxX"/>
</dbReference>
<proteinExistence type="predicted"/>
<sequence length="134" mass="14235">MLAAGYTLAGVAHLMRPEPFVAITPDWVPRPLDVILITGVLEIAGAVALLVPRTRKLAGAALALYAVCVLPANVKHAIEGIALPPVPDSWWYHAPRLAFQPVLVWAALFCAGLVDWPARRGSGPAPHPPGKTSR</sequence>
<dbReference type="PANTHER" id="PTHR36974:SF1">
    <property type="entry name" value="DOXX FAMILY MEMBRANE PROTEIN"/>
    <property type="match status" value="1"/>
</dbReference>
<keyword evidence="7" id="KW-1185">Reference proteome</keyword>
<dbReference type="Proteomes" id="UP001165652">
    <property type="component" value="Unassembled WGS sequence"/>
</dbReference>
<reference evidence="6" key="2">
    <citation type="submission" date="2023-02" db="EMBL/GenBank/DDBJ databases">
        <authorList>
            <person name="Rayyan A."/>
            <person name="Meyer T."/>
            <person name="Kyndt J.A."/>
        </authorList>
    </citation>
    <scope>NUCLEOTIDE SEQUENCE</scope>
    <source>
        <strain evidence="6">DSM 9987</strain>
    </source>
</reference>
<keyword evidence="2 5" id="KW-0812">Transmembrane</keyword>
<organism evidence="6 7">
    <name type="scientific">Rhodoplanes tepidamans</name>
    <name type="common">Rhodoplanes cryptolactis</name>
    <dbReference type="NCBI Taxonomy" id="200616"/>
    <lineage>
        <taxon>Bacteria</taxon>
        <taxon>Pseudomonadati</taxon>
        <taxon>Pseudomonadota</taxon>
        <taxon>Alphaproteobacteria</taxon>
        <taxon>Hyphomicrobiales</taxon>
        <taxon>Nitrobacteraceae</taxon>
        <taxon>Rhodoplanes</taxon>
    </lineage>
</organism>
<evidence type="ECO:0000313" key="7">
    <source>
        <dbReference type="Proteomes" id="UP001165652"/>
    </source>
</evidence>
<reference evidence="6" key="1">
    <citation type="journal article" date="2023" name="Microbiol Resour">
        <title>Genome Sequences of Rhodoplanes serenus and Two Thermotolerant Strains, Rhodoplanes tepidamans and 'Rhodoplanes cryptolactis,' Further Refine the Genus.</title>
        <authorList>
            <person name="Rayyan A.A."/>
            <person name="Kyndt J.A."/>
        </authorList>
    </citation>
    <scope>NUCLEOTIDE SEQUENCE</scope>
    <source>
        <strain evidence="6">DSM 9987</strain>
    </source>
</reference>
<evidence type="ECO:0000313" key="6">
    <source>
        <dbReference type="EMBL" id="MDC7789342.1"/>
    </source>
</evidence>
<keyword evidence="4 5" id="KW-0472">Membrane</keyword>
<evidence type="ECO:0000256" key="4">
    <source>
        <dbReference type="ARBA" id="ARBA00023136"/>
    </source>
</evidence>
<evidence type="ECO:0000256" key="1">
    <source>
        <dbReference type="ARBA" id="ARBA00004141"/>
    </source>
</evidence>
<dbReference type="PANTHER" id="PTHR36974">
    <property type="entry name" value="MEMBRANE PROTEIN-RELATED"/>
    <property type="match status" value="1"/>
</dbReference>
<comment type="caution">
    <text evidence="6">The sequence shown here is derived from an EMBL/GenBank/DDBJ whole genome shotgun (WGS) entry which is preliminary data.</text>
</comment>
<gene>
    <name evidence="6" type="ORF">PQJ73_26980</name>
</gene>
<dbReference type="EMBL" id="JAQQLI010000068">
    <property type="protein sequence ID" value="MDC7789342.1"/>
    <property type="molecule type" value="Genomic_DNA"/>
</dbReference>
<evidence type="ECO:0000256" key="5">
    <source>
        <dbReference type="SAM" id="Phobius"/>
    </source>
</evidence>